<organism evidence="3 4">
    <name type="scientific">Flavobacterium cheongpyeongense</name>
    <dbReference type="NCBI Taxonomy" id="2212651"/>
    <lineage>
        <taxon>Bacteria</taxon>
        <taxon>Pseudomonadati</taxon>
        <taxon>Bacteroidota</taxon>
        <taxon>Flavobacteriia</taxon>
        <taxon>Flavobacteriales</taxon>
        <taxon>Flavobacteriaceae</taxon>
        <taxon>Flavobacterium</taxon>
    </lineage>
</organism>
<dbReference type="Proteomes" id="UP000247903">
    <property type="component" value="Unassembled WGS sequence"/>
</dbReference>
<dbReference type="InterPro" id="IPR045619">
    <property type="entry name" value="DUF6443"/>
</dbReference>
<dbReference type="PANTHER" id="PTHR32305:SF15">
    <property type="entry name" value="PROTEIN RHSA-RELATED"/>
    <property type="match status" value="1"/>
</dbReference>
<reference evidence="3 4" key="1">
    <citation type="submission" date="2018-05" db="EMBL/GenBank/DDBJ databases">
        <title>Flavobacterium sp. strain IMCC34759, incomplete genome.</title>
        <authorList>
            <person name="Joung Y."/>
            <person name="Cho J."/>
        </authorList>
    </citation>
    <scope>NUCLEOTIDE SEQUENCE [LARGE SCALE GENOMIC DNA]</scope>
    <source>
        <strain evidence="3 4">IMCC34759</strain>
    </source>
</reference>
<gene>
    <name evidence="3" type="ORF">DMB65_02845</name>
</gene>
<dbReference type="NCBIfam" id="TIGR03696">
    <property type="entry name" value="Rhs_assc_core"/>
    <property type="match status" value="1"/>
</dbReference>
<keyword evidence="1" id="KW-0732">Signal</keyword>
<dbReference type="RefSeq" id="WP_110305162.1">
    <property type="nucleotide sequence ID" value="NZ_QJHK01000002.1"/>
</dbReference>
<evidence type="ECO:0000256" key="1">
    <source>
        <dbReference type="SAM" id="SignalP"/>
    </source>
</evidence>
<evidence type="ECO:0000313" key="3">
    <source>
        <dbReference type="EMBL" id="PXY42189.1"/>
    </source>
</evidence>
<accession>A0A2V4BSY8</accession>
<dbReference type="NCBIfam" id="TIGR01643">
    <property type="entry name" value="YD_repeat_2x"/>
    <property type="match status" value="1"/>
</dbReference>
<dbReference type="EMBL" id="QJHK01000002">
    <property type="protein sequence ID" value="PXY42189.1"/>
    <property type="molecule type" value="Genomic_DNA"/>
</dbReference>
<dbReference type="InterPro" id="IPR050708">
    <property type="entry name" value="T6SS_VgrG/RHS"/>
</dbReference>
<evidence type="ECO:0000259" key="2">
    <source>
        <dbReference type="Pfam" id="PF20041"/>
    </source>
</evidence>
<dbReference type="OrthoDB" id="2972467at2"/>
<keyword evidence="4" id="KW-1185">Reference proteome</keyword>
<dbReference type="PANTHER" id="PTHR32305">
    <property type="match status" value="1"/>
</dbReference>
<protein>
    <recommendedName>
        <fullName evidence="2">DUF6443 domain-containing protein</fullName>
    </recommendedName>
</protein>
<name>A0A2V4BSY8_9FLAO</name>
<comment type="caution">
    <text evidence="3">The sequence shown here is derived from an EMBL/GenBank/DDBJ whole genome shotgun (WGS) entry which is preliminary data.</text>
</comment>
<dbReference type="InterPro" id="IPR006530">
    <property type="entry name" value="YD"/>
</dbReference>
<sequence length="2918" mass="323096">MDIIFKNWIKKFYLLVAFCFSLFSHAQVQEQEYGSFSPTPLRTFTAGTVLDSEYNIPNQKNIDAYCYFSLAIDNEKAPYTGYSVTAAFEITPYDQSGTLLTAEMVTKTMTVNYNHNFSTVSPAFSDLNYYKIKNKFGIKVALVSNSIVVKDLSNTVIPISSATAQLNNVTVNMGFKARRYYPLATTLISPTATTNTNATAVKISWGALTGAIEYELEWTWVDNYSETNSTAVTPPQNIPFTERNFDLNNTRIVIKANGSANNYDIPQIYSKGYLMYRIRGIGRNATNENAKTYGIWSSGTGAKTTVADWPNQITIAEHENNKNWQFQASYAEDGKKKEVVSYFDGSLRNRQTVTKINSDNVAIVGEVIYDTQGRPAIEVLPTPAADNTIHYFPNYNLFNATTRYSNKNFDYGPNSCTTTTASMTNTVSGASRYYSANNDFSTSVNRNFIPDAKLYPFSQTEYTPDNTGRISRKGGVGDKHQLGSGHEMKYFYGVPSDIELNRLFGYKVGDVSHYKKNTVIDPNGQISVSYLDPQGRTIATALAGANFTNLESLPEETSAGSPINNNLITSNTLQESGSFKGNLDKKTITKEIVVSDLIPYSFSYTFNQSSSFQPECQTPAFSYPFVYDLDISLKNNCGEEQLTTPVHQPLGEKKLDGIPAGVTINKSGLSGLSTPQLTAGKYSLSKELKVNESALKSYAAHYVKKLTTPSSSCYINPNAYKADASLLIENCKFSCKTCEDKLGEKPAYIQNSFNAYYSSTLITVSITGTTINVQLNGATNTNGTAIDAEEKSGLTTRFSKEWDLLSSECKKYCDPDAVFAPSCDVNEGMLLADVSPNGQYGATSNTYVNDENLPVTPNPAYKVSVFNNTSPESITGNQLFYYADNSTSGNNWKKPTTPYVNEDESIPWIELETTTAANGEITFDPEIDKYSDIPPAGKREITNPDNSITYKVLPQYLKHNKDFIVKWDDGWAASLVKYHPEYNYLVYTKALCGITKTVTINGVSVTLNSDDYDNRVQNTTTFLQAQSNGFIDSSGNFDFIYTNDPYFQSFTSAGIETTNQPALRYNPNTSGNTSIMYQALKTNYAKDANNVSLTMFQNAVKTVLCSPLTTNCNSAFSSATPEQKDAIWNIYKSLYLGLKANIKHIYMNLYALEKKTYNGCIGPEKSKNVANVLSSSFATQKTAINNAIQSITTSGTLCASSSAPLYAKLERRFIPTDYSYDSSADPNTVVTNAKAVNHYQVYAQTGNCPLLSDLDLFLNNFFKDPILPITFTTTNATYSTFNKQYLSTNLLKALSPGVAIPTATLTINSTSSGTKLDIRFSSTTPSITSGITSLTTPSSTYNWSVYGSTWKIINLKQFFYDKAASTAGSGIFKFKVIAEISNGSNAVKIGEILLTGTTSAPIGECGVDTNSIGEVLNPNAGSSNECNYNQITELQTDFVKLFNELAYNLESTTPVNISNYVSYKNTHLEEFFGVDPLTVWYKVPGDSGATYFIKKGNVIVAKFFFSNRSNFPTVQTFISFEISNYSSPTFRFSLKYHLERGLIYSVNGTMTLPGRSFDCPILRCIPQPVAPVACDSAKKTEYIEFINGKSGVPAALSNYSIDVATVQFCENNYQYIFDSYKAYINQMKSIGLNSAHDIRFRTISEFGNTYLNYGFSDIGNAITQYSAYYVAHATDADLLNWNNWVNIEFRKTNTLCPPAPLSNTFTSPMPADEAKTCDHFSINIDGAFGNDIYNSVIEAKKQKFIKDYITQAMTAVETFDMNYTDKEYQYTLYYYDQAGNLTQTVAPEGVQRMTLNKAANDNINAYRTSANNPVENTALQPAHTFKTQYKYNTLNQLVWQKTPDGGETRFAYDKLGRIIASQNANQAKPVSGSVRFSYTAYDGLGRILEAGEVQNPNTTAATTYTINDEGKLVYGGAAIVNGFTDNIASKGEVTRTVYSDDVAVENWSPSVPLGVTPPVYTRNASYFFSDKSTTPALNNINRVTGVFYYDTYIAASPLNFNNAILYNYDIHGNVKEVVNYYSALRDPNCYSPTKNDCEKHIKRVVYDYDLISGNVNTVTFQPNKPDLFIHKYNYDADNRIVDVQTSSDNVLWEKEANYKYYLHGPLARVELGNKKVQGIDYAYTLQGWLKAVNGENLTAAANDMGQDGLASGTTKTFDAFGYSLNYYDTDYKSIGSPDETSGFKPLMYSRNSTIQPNSKDLFNGNIKQMTTAIRKTDGSLLNIQKNTYTYDQLNRITKMTSSAIVPNATSGTTSYDSSYSYDKNGNLQTLNRKAPNSNGVPTDMDKLTYEYPNEAGKPYRNSNKLALVKDAAPIPAATFVGDLEDQVTKLAALTPGITYNINNPETHNYIYDDIGQLIEDKTEGILINWRVDGKVKSVVKGTVTYAFEYNGLGNRIAKKEVKPGLITTTYYAHDAQGNVLGVYEEKFKPKETDLQNDLLLNSYNVTSVALKRAINNIFMTSDGSTASVSANGNLKLQAGNSITLKNFTAVQGSTFVAQITPVQANNNESVLTLKEHHIFGSSRLGMETKSLVVYNSATTSGTPDPVPTNFVSLIGDKHFELSNHLGNVLAVISDKKIPTATAGVFNPDVLSYSDYYPFGMLVPNRHGTSEPNGYRYGFNGKEEDDEIMGEGNFQDYGMRMYNPRVGRFFNEDPLTKSYPELTPYQFASNTPIQAIDLDGLEQMHYTLVQPKNGKPYLKYSHSTDIIEKQIVHTTKNSGYGVTVKNPRKEYIVHGTVTITAGLDGDRISTEDVTWTFSSGAEMRAAEKHGGPSNYGGWSSVSSDQWLNIAGYQSAIGVLEAEAESETGGLAGLGSKFRFTTLGRLKGRKDFSIIDDFFKSNIVKTIPKVRASDGKVIKGKIDMYRTDKIIIPDGLSIKTLKIYKKRALEIRAEYKPSDAKYQEQTNRVELIDKLISERK</sequence>
<evidence type="ECO:0000313" key="4">
    <source>
        <dbReference type="Proteomes" id="UP000247903"/>
    </source>
</evidence>
<feature type="signal peptide" evidence="1">
    <location>
        <begin position="1"/>
        <end position="26"/>
    </location>
</feature>
<feature type="chain" id="PRO_5016052878" description="DUF6443 domain-containing protein" evidence="1">
    <location>
        <begin position="27"/>
        <end position="2918"/>
    </location>
</feature>
<feature type="domain" description="DUF6443" evidence="2">
    <location>
        <begin position="326"/>
        <end position="408"/>
    </location>
</feature>
<dbReference type="Gene3D" id="2.180.10.10">
    <property type="entry name" value="RHS repeat-associated core"/>
    <property type="match status" value="2"/>
</dbReference>
<dbReference type="InterPro" id="IPR022385">
    <property type="entry name" value="Rhs_assc_core"/>
</dbReference>
<proteinExistence type="predicted"/>
<dbReference type="Pfam" id="PF20041">
    <property type="entry name" value="DUF6443"/>
    <property type="match status" value="1"/>
</dbReference>